<comment type="similarity">
    <text evidence="1">Belongs to the outer membrane factor (OMF) (TC 1.B.17) family.</text>
</comment>
<keyword evidence="3" id="KW-0732">Signal</keyword>
<evidence type="ECO:0000313" key="5">
    <source>
        <dbReference type="Proteomes" id="UP001221558"/>
    </source>
</evidence>
<dbReference type="SUPFAM" id="SSF56954">
    <property type="entry name" value="Outer membrane efflux proteins (OEP)"/>
    <property type="match status" value="1"/>
</dbReference>
<dbReference type="InterPro" id="IPR010131">
    <property type="entry name" value="MdtP/NodT-like"/>
</dbReference>
<dbReference type="Pfam" id="PF02321">
    <property type="entry name" value="OEP"/>
    <property type="match status" value="1"/>
</dbReference>
<dbReference type="Proteomes" id="UP001221558">
    <property type="component" value="Chromosome"/>
</dbReference>
<reference evidence="4 5" key="1">
    <citation type="submission" date="2023-02" db="EMBL/GenBank/DDBJ databases">
        <title>Genome sequence of Sphingobacterium sp. KACC 22765.</title>
        <authorList>
            <person name="Kim S."/>
            <person name="Heo J."/>
            <person name="Kwon S.-W."/>
        </authorList>
    </citation>
    <scope>NUCLEOTIDE SEQUENCE [LARGE SCALE GENOMIC DNA]</scope>
    <source>
        <strain evidence="4 5">KACC 22765</strain>
    </source>
</reference>
<feature type="signal peptide" evidence="3">
    <location>
        <begin position="1"/>
        <end position="19"/>
    </location>
</feature>
<feature type="chain" id="PRO_5046487429" evidence="3">
    <location>
        <begin position="20"/>
        <end position="417"/>
    </location>
</feature>
<keyword evidence="5" id="KW-1185">Reference proteome</keyword>
<dbReference type="PANTHER" id="PTHR30203:SF23">
    <property type="entry name" value="OUTER MEMBRANE EFFLUX PROTEIN"/>
    <property type="match status" value="1"/>
</dbReference>
<sequence length="417" mass="47661">MRYICSTILAIVMVSLCKAQTYSLAQLEASFIEHNYSLIASKFAIGRAEAEIVQEKLWPNPNLAIGEVNLWANANSETMPPLIGNYGRTQQVSVELEQLIETAGKRKKRVAIKQLEQRAAVYEFEELVRELKKELRQTFFHVASTVQERDRLALLVAQFAKLNTQYSRQAAQQNVSKADYYRIQTELVSLQRELVEIEDDLAEGLQTLRVLTRQQGLTIKQLDFQLAAQQQIKPLPADVKELALAQNIGLKQQQAQVDLANTQLVLEKAQRKPDVTLQLGYDRGGNIMQDFIGVGLSLDLPVFNRNKGNIKAAQFQVETEKANQQALQWTLENVLDRLSNQLLNYQQTLEVWPVEATEGQLHMVENYQKHLQSGQVTLMEFIDFAQAAREAHKAYVETWENYNKTYEELQYLVGEDF</sequence>
<dbReference type="EMBL" id="CP117880">
    <property type="protein sequence ID" value="WDF67615.1"/>
    <property type="molecule type" value="Genomic_DNA"/>
</dbReference>
<dbReference type="Gene3D" id="1.20.1600.10">
    <property type="entry name" value="Outer membrane efflux proteins (OEP)"/>
    <property type="match status" value="1"/>
</dbReference>
<evidence type="ECO:0000256" key="1">
    <source>
        <dbReference type="ARBA" id="ARBA00007613"/>
    </source>
</evidence>
<organism evidence="4 5">
    <name type="scientific">Sphingobacterium oryzagri</name>
    <dbReference type="NCBI Taxonomy" id="3025669"/>
    <lineage>
        <taxon>Bacteria</taxon>
        <taxon>Pseudomonadati</taxon>
        <taxon>Bacteroidota</taxon>
        <taxon>Sphingobacteriia</taxon>
        <taxon>Sphingobacteriales</taxon>
        <taxon>Sphingobacteriaceae</taxon>
        <taxon>Sphingobacterium</taxon>
    </lineage>
</organism>
<evidence type="ECO:0000256" key="3">
    <source>
        <dbReference type="SAM" id="SignalP"/>
    </source>
</evidence>
<dbReference type="InterPro" id="IPR003423">
    <property type="entry name" value="OMP_efflux"/>
</dbReference>
<protein>
    <submittedName>
        <fullName evidence="4">TolC family protein</fullName>
    </submittedName>
</protein>
<feature type="coiled-coil region" evidence="2">
    <location>
        <begin position="180"/>
        <end position="207"/>
    </location>
</feature>
<proteinExistence type="inferred from homology"/>
<dbReference type="PANTHER" id="PTHR30203">
    <property type="entry name" value="OUTER MEMBRANE CATION EFFLUX PROTEIN"/>
    <property type="match status" value="1"/>
</dbReference>
<gene>
    <name evidence="4" type="ORF">PQ465_15045</name>
</gene>
<accession>A0ABY7WH61</accession>
<name>A0ABY7WH61_9SPHI</name>
<evidence type="ECO:0000256" key="2">
    <source>
        <dbReference type="SAM" id="Coils"/>
    </source>
</evidence>
<dbReference type="RefSeq" id="WP_274266343.1">
    <property type="nucleotide sequence ID" value="NZ_CP117880.1"/>
</dbReference>
<evidence type="ECO:0000313" key="4">
    <source>
        <dbReference type="EMBL" id="WDF67615.1"/>
    </source>
</evidence>
<keyword evidence="2" id="KW-0175">Coiled coil</keyword>